<dbReference type="GO" id="GO:0030572">
    <property type="term" value="F:phosphatidyltransferase activity"/>
    <property type="evidence" value="ECO:0007669"/>
    <property type="project" value="UniProtKB-ARBA"/>
</dbReference>
<evidence type="ECO:0000313" key="2">
    <source>
        <dbReference type="EMBL" id="SFZ98844.1"/>
    </source>
</evidence>
<dbReference type="EC" id="2.7.8.-" evidence="2"/>
<sequence>MKISYYYLGFICLFIFTGCTPKTVEPRAIKIVSTTVKPKGKAPVLKYFHKTDKSIVGKSAYHPLHLPVDALAARLFIIDHAKTSVDVQYYIYDDDTVGKVFSEHLLLAAQRGVRVRMLLDDLSTSGKDQEIQKLALHPNVELRLFNPNRLRNSFRNLALLFNVNSLGKRMHNKSLIVDGSVAIIGGRNIGDVYFAATDETLFLDYDIISIGKVVPEISKSFDIYWNSEQSIPSSNVLEKSHYEVVDNSMYDGIKNELNTFMTTAFGMALQHSEFKQKINTNKLLFTVADKTNFYYDDPSKVARHRDDNALHITQQVSEDLKHVDTHLTIISPYFIPSDSMMKRMSELREKGAKITIVTNSLASTDVSPVYAGYQGYIKELLAMGVNLYELKPYSLHTLAKAKGKSWKKIPTLSLHTKMMLLDNDRLVVGSANIDPRSEKLNTELLMMITSKTLTKSQQKVIDTVINLKYMYKLSWEKHPTTHESDVPKYGPVWRTLEEGKVKKYYERPEVGFWKKFGTDILSLLPIKGYL</sequence>
<dbReference type="Gene3D" id="3.30.870.10">
    <property type="entry name" value="Endonuclease Chain A"/>
    <property type="match status" value="2"/>
</dbReference>
<keyword evidence="2" id="KW-0808">Transferase</keyword>
<dbReference type="PROSITE" id="PS50035">
    <property type="entry name" value="PLD"/>
    <property type="match status" value="2"/>
</dbReference>
<name>A0A1W1EFN6_9ZZZZ</name>
<dbReference type="InterPro" id="IPR025202">
    <property type="entry name" value="PLD-like_dom"/>
</dbReference>
<dbReference type="CDD" id="cd09111">
    <property type="entry name" value="PLDc_ymdC_like_1"/>
    <property type="match status" value="1"/>
</dbReference>
<accession>A0A1W1EFN6</accession>
<dbReference type="Pfam" id="PF13091">
    <property type="entry name" value="PLDc_2"/>
    <property type="match status" value="2"/>
</dbReference>
<proteinExistence type="predicted"/>
<dbReference type="GO" id="GO:0032049">
    <property type="term" value="P:cardiolipin biosynthetic process"/>
    <property type="evidence" value="ECO:0007669"/>
    <property type="project" value="UniProtKB-ARBA"/>
</dbReference>
<evidence type="ECO:0000259" key="1">
    <source>
        <dbReference type="PROSITE" id="PS50035"/>
    </source>
</evidence>
<reference evidence="2" key="1">
    <citation type="submission" date="2016-10" db="EMBL/GenBank/DDBJ databases">
        <authorList>
            <person name="de Groot N.N."/>
        </authorList>
    </citation>
    <scope>NUCLEOTIDE SEQUENCE</scope>
</reference>
<dbReference type="SMART" id="SM00155">
    <property type="entry name" value="PLDc"/>
    <property type="match status" value="2"/>
</dbReference>
<feature type="domain" description="PLD phosphodiesterase" evidence="1">
    <location>
        <begin position="410"/>
        <end position="437"/>
    </location>
</feature>
<organism evidence="2">
    <name type="scientific">hydrothermal vent metagenome</name>
    <dbReference type="NCBI Taxonomy" id="652676"/>
    <lineage>
        <taxon>unclassified sequences</taxon>
        <taxon>metagenomes</taxon>
        <taxon>ecological metagenomes</taxon>
    </lineage>
</organism>
<dbReference type="PROSITE" id="PS51257">
    <property type="entry name" value="PROKAR_LIPOPROTEIN"/>
    <property type="match status" value="1"/>
</dbReference>
<dbReference type="EMBL" id="FPKX01000064">
    <property type="protein sequence ID" value="SFZ98844.1"/>
    <property type="molecule type" value="Genomic_DNA"/>
</dbReference>
<dbReference type="AlphaFoldDB" id="A0A1W1EFN6"/>
<dbReference type="CDD" id="cd09113">
    <property type="entry name" value="PLDc_ymdC_like_2"/>
    <property type="match status" value="1"/>
</dbReference>
<gene>
    <name evidence="2" type="ORF">MNB_SV-5-90</name>
</gene>
<feature type="domain" description="PLD phosphodiesterase" evidence="1">
    <location>
        <begin position="166"/>
        <end position="193"/>
    </location>
</feature>
<dbReference type="SUPFAM" id="SSF56024">
    <property type="entry name" value="Phospholipase D/nuclease"/>
    <property type="match status" value="2"/>
</dbReference>
<dbReference type="PANTHER" id="PTHR21248:SF12">
    <property type="entry name" value="CARDIOLIPIN SYNTHASE C"/>
    <property type="match status" value="1"/>
</dbReference>
<protein>
    <submittedName>
        <fullName evidence="2">Cardiolipin synthetase</fullName>
        <ecNumber evidence="2">2.7.8.-</ecNumber>
    </submittedName>
</protein>
<dbReference type="PANTHER" id="PTHR21248">
    <property type="entry name" value="CARDIOLIPIN SYNTHASE"/>
    <property type="match status" value="1"/>
</dbReference>
<dbReference type="InterPro" id="IPR001736">
    <property type="entry name" value="PLipase_D/transphosphatidylase"/>
</dbReference>